<protein>
    <recommendedName>
        <fullName evidence="3">HNH endonuclease</fullName>
    </recommendedName>
</protein>
<evidence type="ECO:0000313" key="1">
    <source>
        <dbReference type="EMBL" id="SHJ52771.1"/>
    </source>
</evidence>
<keyword evidence="2" id="KW-1185">Reference proteome</keyword>
<reference evidence="2" key="1">
    <citation type="submission" date="2016-11" db="EMBL/GenBank/DDBJ databases">
        <authorList>
            <person name="Varghese N."/>
            <person name="Submissions S."/>
        </authorList>
    </citation>
    <scope>NUCLEOTIDE SEQUENCE [LARGE SCALE GENOMIC DNA]</scope>
    <source>
        <strain evidence="2">DSM 16478</strain>
    </source>
</reference>
<name>A0A1M6K1D4_9FLAO</name>
<sequence length="360" mass="41873">MNTKCKLCKTNDLEDVGSHIFTESIIRTALNEDGFTKRADKELMFEISVNKVGLDFFGSAIQPEKIEEITGKPVTDEQIAGNENEIINKKLVCRDCEKRFNPIETAFVQDIYSKIVKKSNEELKKDTCNYIVFEDKKLIALQFVIINVWRASASNYDNWKLTDEQEEYLRSFIDKTLIGDLNSINDKTKEFADEITDFDFALNYFIQDEERLSDNGLLIDNSVNPYFILLNRLSIIFDFKKISSDEIPEFLTSIIEDNVACIISSQLENELRIGINSDKQRKLLFHRIAMHQLNQIITKCNETFYELHRKFLGFYPPQSSTAYYVKTMENYVAERKGKINIEEMMQLIIKVVSDCGRSYF</sequence>
<proteinExistence type="predicted"/>
<dbReference type="Proteomes" id="UP000184314">
    <property type="component" value="Unassembled WGS sequence"/>
</dbReference>
<organism evidence="1 2">
    <name type="scientific">Maribacter aquivivus</name>
    <dbReference type="NCBI Taxonomy" id="228958"/>
    <lineage>
        <taxon>Bacteria</taxon>
        <taxon>Pseudomonadati</taxon>
        <taxon>Bacteroidota</taxon>
        <taxon>Flavobacteriia</taxon>
        <taxon>Flavobacteriales</taxon>
        <taxon>Flavobacteriaceae</taxon>
        <taxon>Maribacter</taxon>
    </lineage>
</organism>
<dbReference type="AlphaFoldDB" id="A0A1M6K1D4"/>
<evidence type="ECO:0008006" key="3">
    <source>
        <dbReference type="Google" id="ProtNLM"/>
    </source>
</evidence>
<dbReference type="OrthoDB" id="5518417at2"/>
<accession>A0A1M6K1D4</accession>
<dbReference type="EMBL" id="FQZX01000001">
    <property type="protein sequence ID" value="SHJ52771.1"/>
    <property type="molecule type" value="Genomic_DNA"/>
</dbReference>
<dbReference type="STRING" id="228958.SAMN04488007_0622"/>
<dbReference type="RefSeq" id="WP_139251882.1">
    <property type="nucleotide sequence ID" value="NZ_FQZX01000001.1"/>
</dbReference>
<evidence type="ECO:0000313" key="2">
    <source>
        <dbReference type="Proteomes" id="UP000184314"/>
    </source>
</evidence>
<gene>
    <name evidence="1" type="ORF">SAMN04488007_0622</name>
</gene>